<gene>
    <name evidence="2" type="ORF">TSPGSL018_4790</name>
</gene>
<dbReference type="EMBL" id="GBEZ01002208">
    <property type="protein sequence ID" value="JAC82823.1"/>
    <property type="molecule type" value="Transcribed_RNA"/>
</dbReference>
<protein>
    <submittedName>
        <fullName evidence="2">Uncharacterized protein</fullName>
    </submittedName>
</protein>
<evidence type="ECO:0000256" key="1">
    <source>
        <dbReference type="SAM" id="MobiDB-lite"/>
    </source>
</evidence>
<name>A0A061SEV4_9CHLO</name>
<proteinExistence type="predicted"/>
<dbReference type="AlphaFoldDB" id="A0A061SEV4"/>
<feature type="region of interest" description="Disordered" evidence="1">
    <location>
        <begin position="44"/>
        <end position="66"/>
    </location>
</feature>
<organism evidence="2">
    <name type="scientific">Tetraselmis sp. GSL018</name>
    <dbReference type="NCBI Taxonomy" id="582737"/>
    <lineage>
        <taxon>Eukaryota</taxon>
        <taxon>Viridiplantae</taxon>
        <taxon>Chlorophyta</taxon>
        <taxon>core chlorophytes</taxon>
        <taxon>Chlorodendrophyceae</taxon>
        <taxon>Chlorodendrales</taxon>
        <taxon>Chlorodendraceae</taxon>
        <taxon>Tetraselmis</taxon>
    </lineage>
</organism>
<sequence>MASRFGKILRGVGADNPQSIAAWGVAGALAYFLWVRPGQQEKEREQLREQLQRQQEQSRGKPVQDT</sequence>
<accession>A0A061SEV4</accession>
<reference evidence="2" key="1">
    <citation type="submission" date="2014-05" db="EMBL/GenBank/DDBJ databases">
        <title>The transcriptome of the halophilic microalga Tetraselmis sp. GSL018 isolated from the Great Salt Lake, Utah.</title>
        <authorList>
            <person name="Jinkerson R.E."/>
            <person name="D'Adamo S."/>
            <person name="Posewitz M.C."/>
        </authorList>
    </citation>
    <scope>NUCLEOTIDE SEQUENCE</scope>
    <source>
        <strain evidence="2">GSL018</strain>
    </source>
</reference>
<evidence type="ECO:0000313" key="2">
    <source>
        <dbReference type="EMBL" id="JAC82823.1"/>
    </source>
</evidence>